<feature type="transmembrane region" description="Helical" evidence="2">
    <location>
        <begin position="103"/>
        <end position="124"/>
    </location>
</feature>
<feature type="transmembrane region" description="Helical" evidence="2">
    <location>
        <begin position="12"/>
        <end position="30"/>
    </location>
</feature>
<sequence>MDILKLMKRHWFFAGTMIAIFLAEIFPELGAMEGPLNPEVTVKYGAVSLIFLVSGLSIKLEELLSAVTNVKIHIFIQLFSQVFTPIFMKILTIFLWMIGVNEWILKGLVTVGCMPPPVSSAVILTRAVGGNEAAAIFNSVLGCLIGIVLTPFTLLFFLRATTLVPVLSTIFQLAVTVMVPLAVGQLICFATDFKASSYPIGILGQIALLFIIFITFCQAFQNQDMQMNAHDILITVLLVVLILVFITWLVFWISSKMTGLFCPEDVIAIMFCCTHKSLTLGMPMLRILYGGYAHLSTISLPLLVYHPTQIIMGGLLVAHLQDWMRSRRQSRTRLEA</sequence>
<keyword evidence="2" id="KW-1133">Transmembrane helix</keyword>
<dbReference type="InterPro" id="IPR016833">
    <property type="entry name" value="Put_Na-Bile_cotransptr"/>
</dbReference>
<dbReference type="Gene3D" id="1.20.1530.20">
    <property type="match status" value="1"/>
</dbReference>
<dbReference type="PANTHER" id="PTHR18640:SF5">
    <property type="entry name" value="SODIUM_BILE ACID COTRANSPORTER 7"/>
    <property type="match status" value="1"/>
</dbReference>
<dbReference type="eggNOG" id="KOG4821">
    <property type="taxonomic scope" value="Eukaryota"/>
</dbReference>
<organism evidence="3 4">
    <name type="scientific">Zootermopsis nevadensis</name>
    <name type="common">Dampwood termite</name>
    <dbReference type="NCBI Taxonomy" id="136037"/>
    <lineage>
        <taxon>Eukaryota</taxon>
        <taxon>Metazoa</taxon>
        <taxon>Ecdysozoa</taxon>
        <taxon>Arthropoda</taxon>
        <taxon>Hexapoda</taxon>
        <taxon>Insecta</taxon>
        <taxon>Pterygota</taxon>
        <taxon>Neoptera</taxon>
        <taxon>Polyneoptera</taxon>
        <taxon>Dictyoptera</taxon>
        <taxon>Blattodea</taxon>
        <taxon>Blattoidea</taxon>
        <taxon>Termitoidae</taxon>
        <taxon>Termopsidae</taxon>
        <taxon>Zootermopsis</taxon>
    </lineage>
</organism>
<evidence type="ECO:0000256" key="2">
    <source>
        <dbReference type="SAM" id="Phobius"/>
    </source>
</evidence>
<dbReference type="Proteomes" id="UP000027135">
    <property type="component" value="Unassembled WGS sequence"/>
</dbReference>
<reference evidence="3 4" key="1">
    <citation type="journal article" date="2014" name="Nat. Commun.">
        <title>Molecular traces of alternative social organization in a termite genome.</title>
        <authorList>
            <person name="Terrapon N."/>
            <person name="Li C."/>
            <person name="Robertson H.M."/>
            <person name="Ji L."/>
            <person name="Meng X."/>
            <person name="Booth W."/>
            <person name="Chen Z."/>
            <person name="Childers C.P."/>
            <person name="Glastad K.M."/>
            <person name="Gokhale K."/>
            <person name="Gowin J."/>
            <person name="Gronenberg W."/>
            <person name="Hermansen R.A."/>
            <person name="Hu H."/>
            <person name="Hunt B.G."/>
            <person name="Huylmans A.K."/>
            <person name="Khalil S.M."/>
            <person name="Mitchell R.D."/>
            <person name="Munoz-Torres M.C."/>
            <person name="Mustard J.A."/>
            <person name="Pan H."/>
            <person name="Reese J.T."/>
            <person name="Scharf M.E."/>
            <person name="Sun F."/>
            <person name="Vogel H."/>
            <person name="Xiao J."/>
            <person name="Yang W."/>
            <person name="Yang Z."/>
            <person name="Yang Z."/>
            <person name="Zhou J."/>
            <person name="Zhu J."/>
            <person name="Brent C.S."/>
            <person name="Elsik C.G."/>
            <person name="Goodisman M.A."/>
            <person name="Liberles D.A."/>
            <person name="Roe R.M."/>
            <person name="Vargo E.L."/>
            <person name="Vilcinskas A."/>
            <person name="Wang J."/>
            <person name="Bornberg-Bauer E."/>
            <person name="Korb J."/>
            <person name="Zhang G."/>
            <person name="Liebig J."/>
        </authorList>
    </citation>
    <scope>NUCLEOTIDE SEQUENCE [LARGE SCALE GENOMIC DNA]</scope>
    <source>
        <tissue evidence="3">Whole organism</tissue>
    </source>
</reference>
<evidence type="ECO:0000313" key="3">
    <source>
        <dbReference type="EMBL" id="KDR15266.1"/>
    </source>
</evidence>
<evidence type="ECO:0000313" key="4">
    <source>
        <dbReference type="Proteomes" id="UP000027135"/>
    </source>
</evidence>
<feature type="transmembrane region" description="Helical" evidence="2">
    <location>
        <begin position="233"/>
        <end position="254"/>
    </location>
</feature>
<dbReference type="Pfam" id="PF13593">
    <property type="entry name" value="SBF_like"/>
    <property type="match status" value="1"/>
</dbReference>
<dbReference type="GO" id="GO:0005886">
    <property type="term" value="C:plasma membrane"/>
    <property type="evidence" value="ECO:0007669"/>
    <property type="project" value="TreeGrafter"/>
</dbReference>
<feature type="transmembrane region" description="Helical" evidence="2">
    <location>
        <begin position="72"/>
        <end position="97"/>
    </location>
</feature>
<evidence type="ECO:0000256" key="1">
    <source>
        <dbReference type="ARBA" id="ARBA00006528"/>
    </source>
</evidence>
<dbReference type="PANTHER" id="PTHR18640">
    <property type="entry name" value="SOLUTE CARRIER FAMILY 10 MEMBER 7"/>
    <property type="match status" value="1"/>
</dbReference>
<gene>
    <name evidence="3" type="ORF">L798_10890</name>
</gene>
<dbReference type="InterPro" id="IPR038770">
    <property type="entry name" value="Na+/solute_symporter_sf"/>
</dbReference>
<keyword evidence="2" id="KW-0472">Membrane</keyword>
<accession>A0A067R9N6</accession>
<feature type="transmembrane region" description="Helical" evidence="2">
    <location>
        <begin position="295"/>
        <end position="318"/>
    </location>
</feature>
<dbReference type="EMBL" id="KK852835">
    <property type="protein sequence ID" value="KDR15266.1"/>
    <property type="molecule type" value="Genomic_DNA"/>
</dbReference>
<keyword evidence="4" id="KW-1185">Reference proteome</keyword>
<protein>
    <submittedName>
        <fullName evidence="3">Sodium/bile acid cotransporter 7</fullName>
    </submittedName>
</protein>
<proteinExistence type="inferred from homology"/>
<comment type="similarity">
    <text evidence="1">Belongs to the bile acid:sodium symporter (BASS) (TC 2.A.28) family.</text>
</comment>
<keyword evidence="2" id="KW-0812">Transmembrane</keyword>
<feature type="transmembrane region" description="Helical" evidence="2">
    <location>
        <begin position="42"/>
        <end position="60"/>
    </location>
</feature>
<name>A0A067R9N6_ZOONE</name>
<feature type="transmembrane region" description="Helical" evidence="2">
    <location>
        <begin position="266"/>
        <end position="289"/>
    </location>
</feature>
<feature type="transmembrane region" description="Helical" evidence="2">
    <location>
        <begin position="136"/>
        <end position="158"/>
    </location>
</feature>
<dbReference type="AlphaFoldDB" id="A0A067R9N6"/>
<dbReference type="OMA" id="LPIMIYH"/>
<dbReference type="InParanoid" id="A0A067R9N6"/>
<feature type="transmembrane region" description="Helical" evidence="2">
    <location>
        <begin position="202"/>
        <end position="221"/>
    </location>
</feature>
<feature type="transmembrane region" description="Helical" evidence="2">
    <location>
        <begin position="170"/>
        <end position="190"/>
    </location>
</feature>